<dbReference type="PANTHER" id="PTHR43179:SF12">
    <property type="entry name" value="GALACTOFURANOSYLTRANSFERASE GLFT2"/>
    <property type="match status" value="1"/>
</dbReference>
<accession>A0ABV5AAE4</accession>
<evidence type="ECO:0000256" key="2">
    <source>
        <dbReference type="ARBA" id="ARBA00006739"/>
    </source>
</evidence>
<dbReference type="InterPro" id="IPR029044">
    <property type="entry name" value="Nucleotide-diphossugar_trans"/>
</dbReference>
<dbReference type="EC" id="2.4.-.-" evidence="6"/>
<keyword evidence="3 6" id="KW-0328">Glycosyltransferase</keyword>
<protein>
    <submittedName>
        <fullName evidence="6">Glycosyltransferase</fullName>
        <ecNumber evidence="6">2.4.-.-</ecNumber>
    </submittedName>
</protein>
<dbReference type="InterPro" id="IPR001173">
    <property type="entry name" value="Glyco_trans_2-like"/>
</dbReference>
<comment type="caution">
    <text evidence="6">The sequence shown here is derived from an EMBL/GenBank/DDBJ whole genome shotgun (WGS) entry which is preliminary data.</text>
</comment>
<evidence type="ECO:0000313" key="6">
    <source>
        <dbReference type="EMBL" id="MFB5189234.1"/>
    </source>
</evidence>
<sequence length="347" mass="38803">MREAWKQSGIGLDKSDGDETASISVVIPSYQRPQSLRKCLKALDRQTWLPKEVIVVCRTTDTLSIEVVRKWELDARCYQKSLALVEEPGQVAALRIGTQAVTSELVAYTDDDTVPEPDWLERIASYYKDRSVGGVGGRDVIDGVRSLRTASRVGVLTWYGKLIGNHHVGCVGVRSVDVLKGANASFRTSLVQFPDFLRGDGAQVHNEVYVCLRIRSMGYSLIYDPAIQVLHYPGPRFDRGGRGGVVRSAIRDAAFNGHVSMLLYLPWPMKVVRSVYSVVLGHRGSPGLFRWLLGCIRGERDIRLSFIPTQLGHLDGTKFYFHHHVLHRLFKATTSSLPKTGERLKEL</sequence>
<dbReference type="EMBL" id="JBDXSU010000002">
    <property type="protein sequence ID" value="MFB5189234.1"/>
    <property type="molecule type" value="Genomic_DNA"/>
</dbReference>
<dbReference type="Proteomes" id="UP001579974">
    <property type="component" value="Unassembled WGS sequence"/>
</dbReference>
<dbReference type="PANTHER" id="PTHR43179">
    <property type="entry name" value="RHAMNOSYLTRANSFERASE WBBL"/>
    <property type="match status" value="1"/>
</dbReference>
<keyword evidence="7" id="KW-1185">Reference proteome</keyword>
<evidence type="ECO:0000256" key="3">
    <source>
        <dbReference type="ARBA" id="ARBA00022676"/>
    </source>
</evidence>
<proteinExistence type="inferred from homology"/>
<keyword evidence="4 6" id="KW-0808">Transferase</keyword>
<gene>
    <name evidence="6" type="ORF">KKP3000_002234</name>
</gene>
<evidence type="ECO:0000259" key="5">
    <source>
        <dbReference type="Pfam" id="PF00535"/>
    </source>
</evidence>
<comment type="pathway">
    <text evidence="1">Cell wall biogenesis; cell wall polysaccharide biosynthesis.</text>
</comment>
<dbReference type="RefSeq" id="WP_275472622.1">
    <property type="nucleotide sequence ID" value="NZ_CP162940.1"/>
</dbReference>
<evidence type="ECO:0000256" key="1">
    <source>
        <dbReference type="ARBA" id="ARBA00004776"/>
    </source>
</evidence>
<comment type="similarity">
    <text evidence="2">Belongs to the glycosyltransferase 2 family.</text>
</comment>
<evidence type="ECO:0000313" key="7">
    <source>
        <dbReference type="Proteomes" id="UP001579974"/>
    </source>
</evidence>
<evidence type="ECO:0000256" key="4">
    <source>
        <dbReference type="ARBA" id="ARBA00022679"/>
    </source>
</evidence>
<feature type="domain" description="Glycosyltransferase 2-like" evidence="5">
    <location>
        <begin position="24"/>
        <end position="149"/>
    </location>
</feature>
<dbReference type="SUPFAM" id="SSF53448">
    <property type="entry name" value="Nucleotide-diphospho-sugar transferases"/>
    <property type="match status" value="1"/>
</dbReference>
<organism evidence="6 7">
    <name type="scientific">Alicyclobacillus fastidiosus</name>
    <dbReference type="NCBI Taxonomy" id="392011"/>
    <lineage>
        <taxon>Bacteria</taxon>
        <taxon>Bacillati</taxon>
        <taxon>Bacillota</taxon>
        <taxon>Bacilli</taxon>
        <taxon>Bacillales</taxon>
        <taxon>Alicyclobacillaceae</taxon>
        <taxon>Alicyclobacillus</taxon>
    </lineage>
</organism>
<dbReference type="GO" id="GO:0016757">
    <property type="term" value="F:glycosyltransferase activity"/>
    <property type="evidence" value="ECO:0007669"/>
    <property type="project" value="UniProtKB-KW"/>
</dbReference>
<reference evidence="6 7" key="1">
    <citation type="journal article" date="2024" name="Int. J. Mol. Sci.">
        <title>Exploration of Alicyclobacillus spp. Genome in Search of Antibiotic Resistance.</title>
        <authorList>
            <person name="Bucka-Kolendo J."/>
            <person name="Kiousi D.E."/>
            <person name="Dekowska A."/>
            <person name="Mikolajczuk-Szczyrba A."/>
            <person name="Karadedos D.M."/>
            <person name="Michael P."/>
            <person name="Galanis A."/>
            <person name="Sokolowska B."/>
        </authorList>
    </citation>
    <scope>NUCLEOTIDE SEQUENCE [LARGE SCALE GENOMIC DNA]</scope>
    <source>
        <strain evidence="6 7">KKP 3000</strain>
    </source>
</reference>
<name>A0ABV5AAE4_9BACL</name>
<dbReference type="Pfam" id="PF00535">
    <property type="entry name" value="Glycos_transf_2"/>
    <property type="match status" value="1"/>
</dbReference>
<dbReference type="Gene3D" id="3.90.550.10">
    <property type="entry name" value="Spore Coat Polysaccharide Biosynthesis Protein SpsA, Chain A"/>
    <property type="match status" value="1"/>
</dbReference>